<reference evidence="2" key="2">
    <citation type="journal article" date="2019" name="Acta Pharm. Sin. B (APSB)">
        <title>Biosynthesis of clinically used antibiotic fusidic acid and identification of two short-chain dehydrogenase/reductases with converse stereoselectivity.</title>
        <authorList>
            <person name="Cao Z."/>
            <person name="Li S."/>
            <person name="Lv J."/>
            <person name="Gao H."/>
            <person name="Chen G."/>
            <person name="Awakawa T."/>
            <person name="Abe I."/>
            <person name="Yao X."/>
            <person name="Hu D."/>
        </authorList>
    </citation>
    <scope>NUCLEOTIDE SEQUENCE</scope>
    <source>
        <strain evidence="2">ATCC 14700</strain>
    </source>
</reference>
<dbReference type="PANTHER" id="PTHR31642">
    <property type="entry name" value="TRICHOTHECENE 3-O-ACETYLTRANSFERASE"/>
    <property type="match status" value="1"/>
</dbReference>
<dbReference type="Pfam" id="PF02458">
    <property type="entry name" value="Transferase"/>
    <property type="match status" value="2"/>
</dbReference>
<evidence type="ECO:0000256" key="1">
    <source>
        <dbReference type="ARBA" id="ARBA00022679"/>
    </source>
</evidence>
<dbReference type="InterPro" id="IPR050317">
    <property type="entry name" value="Plant_Fungal_Acyltransferase"/>
</dbReference>
<evidence type="ECO:0000313" key="2">
    <source>
        <dbReference type="EMBL" id="QBB00670.1"/>
    </source>
</evidence>
<gene>
    <name evidence="2" type="primary">fusD</name>
</gene>
<dbReference type="AlphaFoldDB" id="A0A411G445"/>
<protein>
    <submittedName>
        <fullName evidence="2">Acyltransferase</fullName>
    </submittedName>
</protein>
<name>A0A411G445_9HYPO</name>
<proteinExistence type="predicted"/>
<keyword evidence="1 2" id="KW-0808">Transferase</keyword>
<dbReference type="InterPro" id="IPR023213">
    <property type="entry name" value="CAT-like_dom_sf"/>
</dbReference>
<accession>A0A411G445</accession>
<dbReference type="GO" id="GO:0044550">
    <property type="term" value="P:secondary metabolite biosynthetic process"/>
    <property type="evidence" value="ECO:0007669"/>
    <property type="project" value="TreeGrafter"/>
</dbReference>
<dbReference type="EMBL" id="MK044769">
    <property type="protein sequence ID" value="QBB00670.1"/>
    <property type="molecule type" value="Genomic_DNA"/>
</dbReference>
<dbReference type="Gene3D" id="3.30.559.10">
    <property type="entry name" value="Chloramphenicol acetyltransferase-like domain"/>
    <property type="match status" value="2"/>
</dbReference>
<sequence>MDGDAKDGFVSTLPRVTYPLSPLDIVVSHLYISNCFFFEGPELGFDSGCQYDNDHDDGTSFAVEQLLQSGLYRALEKFPILVGELRPSGLNTMEIAVEPERPNMPVWETTYDSVVSFDHCQTRGFHPDSWPEGLTLDGEPLLVTDDTCQSAKLLRIRVCRFAGNTGVAVLVRVAHAVFDAKGVVAFINYWATCCREEKQKKQKQQPSLGSPSGKDESVHLPESILSRDAMYRKLPIDIRPTPMSKLLSPISWVLVAILGWLAFTMRDYLTQGDSESHLFAISRKDLDAIRSEAKEASSIVISDNDVIVALFTMAYAQSREDGSKKPQSKSKVKALVPCDFRHRLDIPETFSGNCAVGLFVTASSDQLLQPIEHATLIQVASVCRKTVDSADRGVIEQLIRRAMESIKWLGPKARVLYSLMVCQAFSNQSRLGFYSSDFGFGPPVLAVPLAYPQTLAVVVPSPPESDDVYVWLSLKREQMVQLMGNRCFHSLVRVVY</sequence>
<dbReference type="PANTHER" id="PTHR31642:SF310">
    <property type="entry name" value="FATTY ALCOHOL:CAFFEOYL-COA ACYLTRANSFERASE"/>
    <property type="match status" value="1"/>
</dbReference>
<reference evidence="2" key="1">
    <citation type="submission" date="2018-10" db="EMBL/GenBank/DDBJ databases">
        <authorList>
            <person name="Cao Z.-Q."/>
            <person name="Li S.-Y."/>
            <person name="Lv J.-M."/>
            <person name="Gao H."/>
            <person name="Chen G.-D."/>
            <person name="Awakawa T."/>
            <person name="Abe I."/>
            <person name="Yao X.-S."/>
            <person name="Hu D."/>
        </authorList>
    </citation>
    <scope>NUCLEOTIDE SEQUENCE</scope>
    <source>
        <strain evidence="2">ATCC 14700</strain>
    </source>
</reference>
<dbReference type="GO" id="GO:0016747">
    <property type="term" value="F:acyltransferase activity, transferring groups other than amino-acyl groups"/>
    <property type="evidence" value="ECO:0007669"/>
    <property type="project" value="TreeGrafter"/>
</dbReference>
<keyword evidence="2" id="KW-0012">Acyltransferase</keyword>
<organism evidence="2">
    <name type="scientific">Waltergamsia fusidioides</name>
    <dbReference type="NCBI Taxonomy" id="749674"/>
    <lineage>
        <taxon>Eukaryota</taxon>
        <taxon>Fungi</taxon>
        <taxon>Dikarya</taxon>
        <taxon>Ascomycota</taxon>
        <taxon>Pezizomycotina</taxon>
        <taxon>Sordariomycetes</taxon>
        <taxon>Hypocreomycetidae</taxon>
        <taxon>Hypocreales</taxon>
        <taxon>Bionectriaceae</taxon>
        <taxon>Waltergamsia</taxon>
    </lineage>
</organism>